<dbReference type="Gene3D" id="3.30.160.60">
    <property type="entry name" value="Classic Zinc Finger"/>
    <property type="match status" value="1"/>
</dbReference>
<evidence type="ECO:0000256" key="5">
    <source>
        <dbReference type="ARBA" id="ARBA00023242"/>
    </source>
</evidence>
<evidence type="ECO:0000313" key="9">
    <source>
        <dbReference type="Proteomes" id="UP001443914"/>
    </source>
</evidence>
<dbReference type="PANTHER" id="PTHR47287">
    <property type="entry name" value="C2H2 AND C2HC ZINC FINGERS SUPERFAMILY PROTEIN"/>
    <property type="match status" value="1"/>
</dbReference>
<reference evidence="8" key="1">
    <citation type="submission" date="2024-03" db="EMBL/GenBank/DDBJ databases">
        <title>WGS assembly of Saponaria officinalis var. Norfolk2.</title>
        <authorList>
            <person name="Jenkins J."/>
            <person name="Shu S."/>
            <person name="Grimwood J."/>
            <person name="Barry K."/>
            <person name="Goodstein D."/>
            <person name="Schmutz J."/>
            <person name="Leebens-Mack J."/>
            <person name="Osbourn A."/>
        </authorList>
    </citation>
    <scope>NUCLEOTIDE SEQUENCE [LARGE SCALE GENOMIC DNA]</scope>
    <source>
        <strain evidence="8">JIC</strain>
    </source>
</reference>
<protein>
    <recommendedName>
        <fullName evidence="7">C2H2-type domain-containing protein</fullName>
    </recommendedName>
</protein>
<evidence type="ECO:0000313" key="8">
    <source>
        <dbReference type="EMBL" id="KAK9725966.1"/>
    </source>
</evidence>
<comment type="subcellular location">
    <subcellularLocation>
        <location evidence="1">Nucleus</location>
    </subcellularLocation>
</comment>
<keyword evidence="4" id="KW-0862">Zinc</keyword>
<sequence length="353" mass="38482">METLACIASCQDNQSLSGTAELPLKKRILDRGKAAVCNESQGESPQTEVNSDKVKKITVDVAKEAQNTGSDDQPEACIDQVQQKDDPNAEATVKKVEAEPSFNTYLKVNEEGKGESSHPAPLSLPLAAPSNQRPILCKFCGQQFSTTQALGGHQNAHKKEREIQKAMKAAQEFGTNPFLYSLPGILSHPLCGSYGSYDGHRLRYHPYDGYPQRGLQARPAYSQSSLGLSRGPTGFGRALEEFMGTSPMNPVGTSSNSGWRTPYPFTAGPLRRPNGPANFNHAASSSLTAYLQAMENEARLTKNKQIESSSLNLSLKTADSAMMGLVPKRDEFSKIELPMKQNEFTKLDLDLKL</sequence>
<dbReference type="EMBL" id="JBDFQZ010000005">
    <property type="protein sequence ID" value="KAK9725966.1"/>
    <property type="molecule type" value="Genomic_DNA"/>
</dbReference>
<dbReference type="Proteomes" id="UP001443914">
    <property type="component" value="Unassembled WGS sequence"/>
</dbReference>
<evidence type="ECO:0000256" key="2">
    <source>
        <dbReference type="ARBA" id="ARBA00022723"/>
    </source>
</evidence>
<keyword evidence="5" id="KW-0539">Nucleus</keyword>
<evidence type="ECO:0000259" key="7">
    <source>
        <dbReference type="PROSITE" id="PS50157"/>
    </source>
</evidence>
<dbReference type="InterPro" id="IPR013087">
    <property type="entry name" value="Znf_C2H2_type"/>
</dbReference>
<keyword evidence="2" id="KW-0479">Metal-binding</keyword>
<name>A0AAW1KZP1_SAPOF</name>
<dbReference type="GO" id="GO:0005634">
    <property type="term" value="C:nucleus"/>
    <property type="evidence" value="ECO:0007669"/>
    <property type="project" value="UniProtKB-SubCell"/>
</dbReference>
<dbReference type="SUPFAM" id="SSF57667">
    <property type="entry name" value="beta-beta-alpha zinc fingers"/>
    <property type="match status" value="1"/>
</dbReference>
<dbReference type="AlphaFoldDB" id="A0AAW1KZP1"/>
<keyword evidence="3 6" id="KW-0863">Zinc-finger</keyword>
<dbReference type="InterPro" id="IPR036236">
    <property type="entry name" value="Znf_C2H2_sf"/>
</dbReference>
<dbReference type="PROSITE" id="PS00028">
    <property type="entry name" value="ZINC_FINGER_C2H2_1"/>
    <property type="match status" value="1"/>
</dbReference>
<keyword evidence="9" id="KW-1185">Reference proteome</keyword>
<dbReference type="GO" id="GO:0008270">
    <property type="term" value="F:zinc ion binding"/>
    <property type="evidence" value="ECO:0007669"/>
    <property type="project" value="UniProtKB-KW"/>
</dbReference>
<dbReference type="PROSITE" id="PS50157">
    <property type="entry name" value="ZINC_FINGER_C2H2_2"/>
    <property type="match status" value="1"/>
</dbReference>
<evidence type="ECO:0000256" key="3">
    <source>
        <dbReference type="ARBA" id="ARBA00022771"/>
    </source>
</evidence>
<evidence type="ECO:0000256" key="4">
    <source>
        <dbReference type="ARBA" id="ARBA00022833"/>
    </source>
</evidence>
<organism evidence="8 9">
    <name type="scientific">Saponaria officinalis</name>
    <name type="common">Common soapwort</name>
    <name type="synonym">Lychnis saponaria</name>
    <dbReference type="NCBI Taxonomy" id="3572"/>
    <lineage>
        <taxon>Eukaryota</taxon>
        <taxon>Viridiplantae</taxon>
        <taxon>Streptophyta</taxon>
        <taxon>Embryophyta</taxon>
        <taxon>Tracheophyta</taxon>
        <taxon>Spermatophyta</taxon>
        <taxon>Magnoliopsida</taxon>
        <taxon>eudicotyledons</taxon>
        <taxon>Gunneridae</taxon>
        <taxon>Pentapetalae</taxon>
        <taxon>Caryophyllales</taxon>
        <taxon>Caryophyllaceae</taxon>
        <taxon>Caryophylleae</taxon>
        <taxon>Saponaria</taxon>
    </lineage>
</organism>
<dbReference type="PANTHER" id="PTHR47287:SF13">
    <property type="entry name" value="C2H2-TYPE DOMAIN-CONTAINING PROTEIN"/>
    <property type="match status" value="1"/>
</dbReference>
<gene>
    <name evidence="8" type="ORF">RND81_05G180500</name>
</gene>
<proteinExistence type="predicted"/>
<accession>A0AAW1KZP1</accession>
<dbReference type="InterPro" id="IPR044246">
    <property type="entry name" value="ZFP3-like"/>
</dbReference>
<comment type="caution">
    <text evidence="8">The sequence shown here is derived from an EMBL/GenBank/DDBJ whole genome shotgun (WGS) entry which is preliminary data.</text>
</comment>
<evidence type="ECO:0000256" key="1">
    <source>
        <dbReference type="ARBA" id="ARBA00004123"/>
    </source>
</evidence>
<evidence type="ECO:0000256" key="6">
    <source>
        <dbReference type="PROSITE-ProRule" id="PRU00042"/>
    </source>
</evidence>
<feature type="domain" description="C2H2-type" evidence="7">
    <location>
        <begin position="135"/>
        <end position="162"/>
    </location>
</feature>
<dbReference type="GO" id="GO:0009788">
    <property type="term" value="P:negative regulation of abscisic acid-activated signaling pathway"/>
    <property type="evidence" value="ECO:0007669"/>
    <property type="project" value="InterPro"/>
</dbReference>